<name>A0AAV7TP89_PLEWA</name>
<proteinExistence type="predicted"/>
<comment type="caution">
    <text evidence="1">The sequence shown here is derived from an EMBL/GenBank/DDBJ whole genome shotgun (WGS) entry which is preliminary data.</text>
</comment>
<dbReference type="Proteomes" id="UP001066276">
    <property type="component" value="Chromosome 3_2"/>
</dbReference>
<evidence type="ECO:0000313" key="1">
    <source>
        <dbReference type="EMBL" id="KAJ1178387.1"/>
    </source>
</evidence>
<protein>
    <submittedName>
        <fullName evidence="1">Uncharacterized protein</fullName>
    </submittedName>
</protein>
<gene>
    <name evidence="1" type="ORF">NDU88_003633</name>
</gene>
<evidence type="ECO:0000313" key="2">
    <source>
        <dbReference type="Proteomes" id="UP001066276"/>
    </source>
</evidence>
<accession>A0AAV7TP89</accession>
<dbReference type="EMBL" id="JANPWB010000006">
    <property type="protein sequence ID" value="KAJ1178387.1"/>
    <property type="molecule type" value="Genomic_DNA"/>
</dbReference>
<dbReference type="AlphaFoldDB" id="A0AAV7TP89"/>
<keyword evidence="2" id="KW-1185">Reference proteome</keyword>
<organism evidence="1 2">
    <name type="scientific">Pleurodeles waltl</name>
    <name type="common">Iberian ribbed newt</name>
    <dbReference type="NCBI Taxonomy" id="8319"/>
    <lineage>
        <taxon>Eukaryota</taxon>
        <taxon>Metazoa</taxon>
        <taxon>Chordata</taxon>
        <taxon>Craniata</taxon>
        <taxon>Vertebrata</taxon>
        <taxon>Euteleostomi</taxon>
        <taxon>Amphibia</taxon>
        <taxon>Batrachia</taxon>
        <taxon>Caudata</taxon>
        <taxon>Salamandroidea</taxon>
        <taxon>Salamandridae</taxon>
        <taxon>Pleurodelinae</taxon>
        <taxon>Pleurodeles</taxon>
    </lineage>
</organism>
<reference evidence="1" key="1">
    <citation type="journal article" date="2022" name="bioRxiv">
        <title>Sequencing and chromosome-scale assembly of the giantPleurodeles waltlgenome.</title>
        <authorList>
            <person name="Brown T."/>
            <person name="Elewa A."/>
            <person name="Iarovenko S."/>
            <person name="Subramanian E."/>
            <person name="Araus A.J."/>
            <person name="Petzold A."/>
            <person name="Susuki M."/>
            <person name="Suzuki K.-i.T."/>
            <person name="Hayashi T."/>
            <person name="Toyoda A."/>
            <person name="Oliveira C."/>
            <person name="Osipova E."/>
            <person name="Leigh N.D."/>
            <person name="Simon A."/>
            <person name="Yun M.H."/>
        </authorList>
    </citation>
    <scope>NUCLEOTIDE SEQUENCE</scope>
    <source>
        <strain evidence="1">20211129_DDA</strain>
        <tissue evidence="1">Liver</tissue>
    </source>
</reference>
<sequence>MPGGDTWSTEARGTGQCIHMEDPESDLSLQRDAILSELLDIHNTATSLVKELQTLVHLTDPEKGTLNLAQEKALNSLDIWKSLFCAVADTTDK</sequence>